<evidence type="ECO:0000256" key="1">
    <source>
        <dbReference type="SAM" id="MobiDB-lite"/>
    </source>
</evidence>
<reference evidence="2" key="1">
    <citation type="submission" date="2014-12" db="EMBL/GenBank/DDBJ databases">
        <title>Insight into the proteome of Arion vulgaris.</title>
        <authorList>
            <person name="Aradska J."/>
            <person name="Bulat T."/>
            <person name="Smidak R."/>
            <person name="Sarate P."/>
            <person name="Gangsoo J."/>
            <person name="Sialana F."/>
            <person name="Bilban M."/>
            <person name="Lubec G."/>
        </authorList>
    </citation>
    <scope>NUCLEOTIDE SEQUENCE</scope>
    <source>
        <tissue evidence="2">Skin</tissue>
    </source>
</reference>
<dbReference type="EMBL" id="HACG01025017">
    <property type="protein sequence ID" value="CEK71882.1"/>
    <property type="molecule type" value="Transcribed_RNA"/>
</dbReference>
<gene>
    <name evidence="2" type="primary">ORF80196</name>
</gene>
<feature type="compositionally biased region" description="Basic and acidic residues" evidence="1">
    <location>
        <begin position="20"/>
        <end position="29"/>
    </location>
</feature>
<proteinExistence type="predicted"/>
<name>A0A0B6ZU62_9EUPU</name>
<feature type="region of interest" description="Disordered" evidence="1">
    <location>
        <begin position="1"/>
        <end position="31"/>
    </location>
</feature>
<organism evidence="2">
    <name type="scientific">Arion vulgaris</name>
    <dbReference type="NCBI Taxonomy" id="1028688"/>
    <lineage>
        <taxon>Eukaryota</taxon>
        <taxon>Metazoa</taxon>
        <taxon>Spiralia</taxon>
        <taxon>Lophotrochozoa</taxon>
        <taxon>Mollusca</taxon>
        <taxon>Gastropoda</taxon>
        <taxon>Heterobranchia</taxon>
        <taxon>Euthyneura</taxon>
        <taxon>Panpulmonata</taxon>
        <taxon>Eupulmonata</taxon>
        <taxon>Stylommatophora</taxon>
        <taxon>Helicina</taxon>
        <taxon>Arionoidea</taxon>
        <taxon>Arionidae</taxon>
        <taxon>Arion</taxon>
    </lineage>
</organism>
<protein>
    <submittedName>
        <fullName evidence="2">Uncharacterized protein</fullName>
    </submittedName>
</protein>
<dbReference type="AlphaFoldDB" id="A0A0B6ZU62"/>
<evidence type="ECO:0000313" key="2">
    <source>
        <dbReference type="EMBL" id="CEK71882.1"/>
    </source>
</evidence>
<accession>A0A0B6ZU62</accession>
<sequence>MDPVGKAKRASPALYKFQRHRGEEHKNYDNNRWMPNSSMICDDNGHWSNKCQRHRKTEIHHQQKYKQTKMTQKASPWQQRNITSLTLPVLEMHHHNTQQKNF</sequence>